<proteinExistence type="predicted"/>
<keyword evidence="11" id="KW-0407">Ion channel</keyword>
<dbReference type="SUPFAM" id="SSF81324">
    <property type="entry name" value="Voltage-gated potassium channels"/>
    <property type="match status" value="1"/>
</dbReference>
<evidence type="ECO:0000313" key="17">
    <source>
        <dbReference type="EMBL" id="KAG9234372.1"/>
    </source>
</evidence>
<dbReference type="GO" id="GO:0005886">
    <property type="term" value="C:plasma membrane"/>
    <property type="evidence" value="ECO:0007669"/>
    <property type="project" value="UniProtKB-SubCell"/>
</dbReference>
<organism evidence="17 18">
    <name type="scientific">Amylocarpus encephaloides</name>
    <dbReference type="NCBI Taxonomy" id="45428"/>
    <lineage>
        <taxon>Eukaryota</taxon>
        <taxon>Fungi</taxon>
        <taxon>Dikarya</taxon>
        <taxon>Ascomycota</taxon>
        <taxon>Pezizomycotina</taxon>
        <taxon>Leotiomycetes</taxon>
        <taxon>Helotiales</taxon>
        <taxon>Helotiales incertae sedis</taxon>
        <taxon>Amylocarpus</taxon>
    </lineage>
</organism>
<evidence type="ECO:0000256" key="1">
    <source>
        <dbReference type="ARBA" id="ARBA00004651"/>
    </source>
</evidence>
<evidence type="ECO:0000256" key="13">
    <source>
        <dbReference type="SAM" id="Coils"/>
    </source>
</evidence>
<dbReference type="InterPro" id="IPR005821">
    <property type="entry name" value="Ion_trans_dom"/>
</dbReference>
<dbReference type="Pfam" id="PF00520">
    <property type="entry name" value="Ion_trans"/>
    <property type="match status" value="1"/>
</dbReference>
<keyword evidence="6" id="KW-0851">Voltage-gated channel</keyword>
<dbReference type="GO" id="GO:0030171">
    <property type="term" value="F:voltage-gated proton channel activity"/>
    <property type="evidence" value="ECO:0007669"/>
    <property type="project" value="InterPro"/>
</dbReference>
<comment type="caution">
    <text evidence="17">The sequence shown here is derived from an EMBL/GenBank/DDBJ whole genome shotgun (WGS) entry which is preliminary data.</text>
</comment>
<evidence type="ECO:0000256" key="5">
    <source>
        <dbReference type="ARBA" id="ARBA00022692"/>
    </source>
</evidence>
<dbReference type="PANTHER" id="PTHR46480">
    <property type="entry name" value="F20B24.22"/>
    <property type="match status" value="1"/>
</dbReference>
<evidence type="ECO:0000259" key="16">
    <source>
        <dbReference type="Pfam" id="PF00520"/>
    </source>
</evidence>
<dbReference type="AlphaFoldDB" id="A0A9P8C5N0"/>
<evidence type="ECO:0000256" key="9">
    <source>
        <dbReference type="ARBA" id="ARBA00023065"/>
    </source>
</evidence>
<feature type="transmembrane region" description="Helical" evidence="15">
    <location>
        <begin position="52"/>
        <end position="71"/>
    </location>
</feature>
<evidence type="ECO:0000256" key="7">
    <source>
        <dbReference type="ARBA" id="ARBA00022989"/>
    </source>
</evidence>
<dbReference type="InterPro" id="IPR031846">
    <property type="entry name" value="Hvcn1"/>
</dbReference>
<keyword evidence="10 15" id="KW-0472">Membrane</keyword>
<evidence type="ECO:0000256" key="8">
    <source>
        <dbReference type="ARBA" id="ARBA00023054"/>
    </source>
</evidence>
<dbReference type="GO" id="GO:0034702">
    <property type="term" value="C:monoatomic ion channel complex"/>
    <property type="evidence" value="ECO:0007669"/>
    <property type="project" value="UniProtKB-KW"/>
</dbReference>
<dbReference type="EMBL" id="MU251465">
    <property type="protein sequence ID" value="KAG9234372.1"/>
    <property type="molecule type" value="Genomic_DNA"/>
</dbReference>
<keyword evidence="5 15" id="KW-0812">Transmembrane</keyword>
<keyword evidence="4" id="KW-1003">Cell membrane</keyword>
<sequence length="205" mass="23385">MSSDSASSQPLLSHGSNSQGHHPHQSPRPLSRTYKYCRSRVARFLSSTAQHYFVLALVSLDLLSIFADIIITLHQCDYPTATPAWDQVRNVLGIAGLVFSCLFMVELMMNIWIFGLRYFGSTFHIFDATVIVAGFIIDVLLKGVLEEVASLVVILRLWRFFKIIEEFTVGAQEQMDGLEMRIEQLETENQDLKRELKKWKGSRDD</sequence>
<gene>
    <name evidence="17" type="ORF">BJ875DRAFT_15155</name>
</gene>
<keyword evidence="18" id="KW-1185">Reference proteome</keyword>
<feature type="transmembrane region" description="Helical" evidence="15">
    <location>
        <begin position="125"/>
        <end position="145"/>
    </location>
</feature>
<dbReference type="OrthoDB" id="427456at2759"/>
<evidence type="ECO:0000256" key="12">
    <source>
        <dbReference type="ARBA" id="ARBA00031989"/>
    </source>
</evidence>
<feature type="transmembrane region" description="Helical" evidence="15">
    <location>
        <begin position="91"/>
        <end position="113"/>
    </location>
</feature>
<evidence type="ECO:0000256" key="11">
    <source>
        <dbReference type="ARBA" id="ARBA00023303"/>
    </source>
</evidence>
<evidence type="ECO:0000256" key="6">
    <source>
        <dbReference type="ARBA" id="ARBA00022882"/>
    </source>
</evidence>
<feature type="compositionally biased region" description="Low complexity" evidence="14">
    <location>
        <begin position="1"/>
        <end position="13"/>
    </location>
</feature>
<accession>A0A9P8C5N0</accession>
<reference evidence="17" key="1">
    <citation type="journal article" date="2021" name="IMA Fungus">
        <title>Genomic characterization of three marine fungi, including Emericellopsis atlantica sp. nov. with signatures of a generalist lifestyle and marine biomass degradation.</title>
        <authorList>
            <person name="Hagestad O.C."/>
            <person name="Hou L."/>
            <person name="Andersen J.H."/>
            <person name="Hansen E.H."/>
            <person name="Altermark B."/>
            <person name="Li C."/>
            <person name="Kuhnert E."/>
            <person name="Cox R.J."/>
            <person name="Crous P.W."/>
            <person name="Spatafora J.W."/>
            <person name="Lail K."/>
            <person name="Amirebrahimi M."/>
            <person name="Lipzen A."/>
            <person name="Pangilinan J."/>
            <person name="Andreopoulos W."/>
            <person name="Hayes R.D."/>
            <person name="Ng V."/>
            <person name="Grigoriev I.V."/>
            <person name="Jackson S.A."/>
            <person name="Sutton T.D.S."/>
            <person name="Dobson A.D.W."/>
            <person name="Rama T."/>
        </authorList>
    </citation>
    <scope>NUCLEOTIDE SEQUENCE</scope>
    <source>
        <strain evidence="17">TRa018bII</strain>
    </source>
</reference>
<dbReference type="InterPro" id="IPR027359">
    <property type="entry name" value="Volt_channel_dom_sf"/>
</dbReference>
<keyword evidence="9" id="KW-0406">Ion transport</keyword>
<evidence type="ECO:0000256" key="4">
    <source>
        <dbReference type="ARBA" id="ARBA00022475"/>
    </source>
</evidence>
<feature type="coiled-coil region" evidence="13">
    <location>
        <begin position="168"/>
        <end position="202"/>
    </location>
</feature>
<evidence type="ECO:0000256" key="2">
    <source>
        <dbReference type="ARBA" id="ARBA00015897"/>
    </source>
</evidence>
<keyword evidence="8 13" id="KW-0175">Coiled coil</keyword>
<protein>
    <recommendedName>
        <fullName evidence="2">Voltage-gated hydrogen channel 1</fullName>
    </recommendedName>
    <alternativeName>
        <fullName evidence="12">Hydrogen voltage-gated channel 1</fullName>
    </alternativeName>
</protein>
<evidence type="ECO:0000256" key="10">
    <source>
        <dbReference type="ARBA" id="ARBA00023136"/>
    </source>
</evidence>
<dbReference type="Proteomes" id="UP000824998">
    <property type="component" value="Unassembled WGS sequence"/>
</dbReference>
<evidence type="ECO:0000256" key="3">
    <source>
        <dbReference type="ARBA" id="ARBA00022448"/>
    </source>
</evidence>
<keyword evidence="7 15" id="KW-1133">Transmembrane helix</keyword>
<evidence type="ECO:0000256" key="14">
    <source>
        <dbReference type="SAM" id="MobiDB-lite"/>
    </source>
</evidence>
<feature type="region of interest" description="Disordered" evidence="14">
    <location>
        <begin position="1"/>
        <end position="31"/>
    </location>
</feature>
<keyword evidence="3" id="KW-0813">Transport</keyword>
<feature type="domain" description="Ion transport" evidence="16">
    <location>
        <begin position="53"/>
        <end position="165"/>
    </location>
</feature>
<evidence type="ECO:0000313" key="18">
    <source>
        <dbReference type="Proteomes" id="UP000824998"/>
    </source>
</evidence>
<comment type="subcellular location">
    <subcellularLocation>
        <location evidence="1">Cell membrane</location>
        <topology evidence="1">Multi-pass membrane protein</topology>
    </subcellularLocation>
</comment>
<dbReference type="PANTHER" id="PTHR46480:SF1">
    <property type="entry name" value="VOLTAGE-GATED HYDROGEN CHANNEL 1"/>
    <property type="match status" value="1"/>
</dbReference>
<name>A0A9P8C5N0_9HELO</name>
<evidence type="ECO:0000256" key="15">
    <source>
        <dbReference type="SAM" id="Phobius"/>
    </source>
</evidence>
<dbReference type="Gene3D" id="1.20.120.350">
    <property type="entry name" value="Voltage-gated potassium channels. Chain C"/>
    <property type="match status" value="1"/>
</dbReference>